<reference evidence="1 2" key="1">
    <citation type="submission" date="2016-06" db="EMBL/GenBank/DDBJ databases">
        <title>Complete genome sequences of Bordetella bronchialis and Bordetella flabilis.</title>
        <authorList>
            <person name="LiPuma J.J."/>
            <person name="Spilker T."/>
        </authorList>
    </citation>
    <scope>NUCLEOTIDE SEQUENCE [LARGE SCALE GENOMIC DNA]</scope>
    <source>
        <strain evidence="1 2">AU10664</strain>
    </source>
</reference>
<gene>
    <name evidence="1" type="ORF">BAU07_18965</name>
</gene>
<keyword evidence="2" id="KW-1185">Reference proteome</keyword>
<dbReference type="EMBL" id="CP016172">
    <property type="protein sequence ID" value="ANN78922.1"/>
    <property type="molecule type" value="Genomic_DNA"/>
</dbReference>
<name>A0A193GFT5_9BORD</name>
<sequence length="141" mass="16165">MQHFSVLPEWLTQRIRAPVCTEARGMIYWQRNQVHPGWLVMAIENDNDVVVWAFTFSTAKIRQPVQLVARERPTAHVIEGWATRQLHHSIDRGHPALIVCRRRLPAGGLAKWRRRAEKIGRHAVKNPAGKDMPGKRGSGRI</sequence>
<proteinExistence type="predicted"/>
<evidence type="ECO:0000313" key="2">
    <source>
        <dbReference type="Proteomes" id="UP000091926"/>
    </source>
</evidence>
<protein>
    <submittedName>
        <fullName evidence="1">Uncharacterized protein</fullName>
    </submittedName>
</protein>
<evidence type="ECO:0000313" key="1">
    <source>
        <dbReference type="EMBL" id="ANN78922.1"/>
    </source>
</evidence>
<accession>A0A193GFT5</accession>
<dbReference type="Proteomes" id="UP000091926">
    <property type="component" value="Chromosome"/>
</dbReference>
<organism evidence="1 2">
    <name type="scientific">Bordetella flabilis</name>
    <dbReference type="NCBI Taxonomy" id="463014"/>
    <lineage>
        <taxon>Bacteria</taxon>
        <taxon>Pseudomonadati</taxon>
        <taxon>Pseudomonadota</taxon>
        <taxon>Betaproteobacteria</taxon>
        <taxon>Burkholderiales</taxon>
        <taxon>Alcaligenaceae</taxon>
        <taxon>Bordetella</taxon>
    </lineage>
</organism>
<dbReference type="KEGG" id="bfz:BAU07_18965"/>
<dbReference type="AlphaFoldDB" id="A0A193GFT5"/>